<dbReference type="GeneID" id="87756469"/>
<evidence type="ECO:0000313" key="5">
    <source>
        <dbReference type="EMBL" id="SDA59420.1"/>
    </source>
</evidence>
<dbReference type="EMBL" id="FMXA01000025">
    <property type="protein sequence ID" value="SDA59420.1"/>
    <property type="molecule type" value="Genomic_DNA"/>
</dbReference>
<dbReference type="PANTHER" id="PTHR43567">
    <property type="entry name" value="FLAVOREDOXIN-RELATED-RELATED"/>
    <property type="match status" value="1"/>
</dbReference>
<reference evidence="5 6" key="1">
    <citation type="submission" date="2016-10" db="EMBL/GenBank/DDBJ databases">
        <authorList>
            <person name="de Groot N.N."/>
        </authorList>
    </citation>
    <scope>NUCLEOTIDE SEQUENCE [LARGE SCALE GENOMIC DNA]</scope>
    <source>
        <strain evidence="5 6">DSM 15230</strain>
    </source>
</reference>
<dbReference type="STRING" id="209880.SAMN02910343_01476"/>
<feature type="domain" description="Flavin reductase like" evidence="4">
    <location>
        <begin position="9"/>
        <end position="152"/>
    </location>
</feature>
<dbReference type="InterPro" id="IPR052174">
    <property type="entry name" value="Flavoredoxin"/>
</dbReference>
<dbReference type="RefSeq" id="WP_091365383.1">
    <property type="nucleotide sequence ID" value="NZ_FMXA01000025.1"/>
</dbReference>
<keyword evidence="2" id="KW-0285">Flavoprotein</keyword>
<dbReference type="SMART" id="SM00903">
    <property type="entry name" value="Flavin_Reduct"/>
    <property type="match status" value="1"/>
</dbReference>
<comment type="similarity">
    <text evidence="3">Belongs to the flavoredoxin family.</text>
</comment>
<comment type="cofactor">
    <cofactor evidence="1">
        <name>FMN</name>
        <dbReference type="ChEBI" id="CHEBI:58210"/>
    </cofactor>
</comment>
<name>A0A1G5WNA6_9FIRM</name>
<accession>A0A1G5WNA6</accession>
<gene>
    <name evidence="5" type="ORF">SAMN02910343_01476</name>
</gene>
<dbReference type="GO" id="GO:0010181">
    <property type="term" value="F:FMN binding"/>
    <property type="evidence" value="ECO:0007669"/>
    <property type="project" value="InterPro"/>
</dbReference>
<dbReference type="InterPro" id="IPR002563">
    <property type="entry name" value="Flavin_Rdtase-like_dom"/>
</dbReference>
<protein>
    <submittedName>
        <fullName evidence="5">NADH-FMN oxidoreductase RutF, flavin reductase (DIM6/NTAB) family</fullName>
    </submittedName>
</protein>
<sequence>MRKSFEPRAWLYPEPVLVIGTYNEDGTANAMVAAWGAMSDYKQIFIALDLSHKTADNIRSRQAFTVSITDAAHIPQADYVGIVSGHDVPDKVEVAGLHVCRAEKVDAPYFEEFPLTFECSLAELDENKERVFGNIENITADERILDGRGRIDVEKLAPIAFDPVSHTYLHVSGKAGQAFHDGLVYKK</sequence>
<proteinExistence type="inferred from homology"/>
<dbReference type="SUPFAM" id="SSF50475">
    <property type="entry name" value="FMN-binding split barrel"/>
    <property type="match status" value="1"/>
</dbReference>
<evidence type="ECO:0000259" key="4">
    <source>
        <dbReference type="SMART" id="SM00903"/>
    </source>
</evidence>
<dbReference type="Proteomes" id="UP000199689">
    <property type="component" value="Unassembled WGS sequence"/>
</dbReference>
<dbReference type="InterPro" id="IPR012349">
    <property type="entry name" value="Split_barrel_FMN-bd"/>
</dbReference>
<keyword evidence="6" id="KW-1185">Reference proteome</keyword>
<evidence type="ECO:0000256" key="2">
    <source>
        <dbReference type="ARBA" id="ARBA00022630"/>
    </source>
</evidence>
<evidence type="ECO:0000256" key="1">
    <source>
        <dbReference type="ARBA" id="ARBA00001917"/>
    </source>
</evidence>
<dbReference type="OrthoDB" id="9806228at2"/>
<organism evidence="5 6">
    <name type="scientific">Allisonella histaminiformans</name>
    <dbReference type="NCBI Taxonomy" id="209880"/>
    <lineage>
        <taxon>Bacteria</taxon>
        <taxon>Bacillati</taxon>
        <taxon>Bacillota</taxon>
        <taxon>Negativicutes</taxon>
        <taxon>Veillonellales</taxon>
        <taxon>Veillonellaceae</taxon>
        <taxon>Allisonella</taxon>
    </lineage>
</organism>
<dbReference type="Pfam" id="PF01613">
    <property type="entry name" value="Flavin_Reduct"/>
    <property type="match status" value="1"/>
</dbReference>
<evidence type="ECO:0000313" key="6">
    <source>
        <dbReference type="Proteomes" id="UP000199689"/>
    </source>
</evidence>
<dbReference type="Gene3D" id="2.30.110.10">
    <property type="entry name" value="Electron Transport, Fmn-binding Protein, Chain A"/>
    <property type="match status" value="1"/>
</dbReference>
<evidence type="ECO:0000256" key="3">
    <source>
        <dbReference type="ARBA" id="ARBA00038054"/>
    </source>
</evidence>
<dbReference type="AlphaFoldDB" id="A0A1G5WNA6"/>
<dbReference type="GO" id="GO:0016646">
    <property type="term" value="F:oxidoreductase activity, acting on the CH-NH group of donors, NAD or NADP as acceptor"/>
    <property type="evidence" value="ECO:0007669"/>
    <property type="project" value="UniProtKB-ARBA"/>
</dbReference>
<dbReference type="PANTHER" id="PTHR43567:SF1">
    <property type="entry name" value="FLAVOREDOXIN"/>
    <property type="match status" value="1"/>
</dbReference>